<keyword evidence="4" id="KW-1185">Reference proteome</keyword>
<dbReference type="GO" id="GO:0003676">
    <property type="term" value="F:nucleic acid binding"/>
    <property type="evidence" value="ECO:0007669"/>
    <property type="project" value="InterPro"/>
</dbReference>
<evidence type="ECO:0000259" key="2">
    <source>
        <dbReference type="PROSITE" id="PS50158"/>
    </source>
</evidence>
<dbReference type="EMBL" id="JAFNEN010000653">
    <property type="protein sequence ID" value="KAG8179018.1"/>
    <property type="molecule type" value="Genomic_DNA"/>
</dbReference>
<dbReference type="AlphaFoldDB" id="A0AAV6U591"/>
<dbReference type="Proteomes" id="UP000827092">
    <property type="component" value="Unassembled WGS sequence"/>
</dbReference>
<proteinExistence type="predicted"/>
<dbReference type="SMART" id="SM00343">
    <property type="entry name" value="ZnF_C2HC"/>
    <property type="match status" value="2"/>
</dbReference>
<dbReference type="PANTHER" id="PTHR33198:SF19">
    <property type="entry name" value="CCHC-TYPE DOMAIN-CONTAINING PROTEIN"/>
    <property type="match status" value="1"/>
</dbReference>
<protein>
    <recommendedName>
        <fullName evidence="2">CCHC-type domain-containing protein</fullName>
    </recommendedName>
</protein>
<dbReference type="Pfam" id="PF00098">
    <property type="entry name" value="zf-CCHC"/>
    <property type="match status" value="1"/>
</dbReference>
<accession>A0AAV6U591</accession>
<gene>
    <name evidence="3" type="ORF">JTE90_011965</name>
</gene>
<dbReference type="InterPro" id="IPR036875">
    <property type="entry name" value="Znf_CCHC_sf"/>
</dbReference>
<dbReference type="InterPro" id="IPR001878">
    <property type="entry name" value="Znf_CCHC"/>
</dbReference>
<evidence type="ECO:0000313" key="4">
    <source>
        <dbReference type="Proteomes" id="UP000827092"/>
    </source>
</evidence>
<evidence type="ECO:0000256" key="1">
    <source>
        <dbReference type="PROSITE-ProRule" id="PRU00047"/>
    </source>
</evidence>
<dbReference type="PROSITE" id="PS50158">
    <property type="entry name" value="ZF_CCHC"/>
    <property type="match status" value="1"/>
</dbReference>
<dbReference type="GO" id="GO:0008270">
    <property type="term" value="F:zinc ion binding"/>
    <property type="evidence" value="ECO:0007669"/>
    <property type="project" value="UniProtKB-KW"/>
</dbReference>
<reference evidence="3 4" key="1">
    <citation type="journal article" date="2022" name="Nat. Ecol. Evol.">
        <title>A masculinizing supergene underlies an exaggerated male reproductive morph in a spider.</title>
        <authorList>
            <person name="Hendrickx F."/>
            <person name="De Corte Z."/>
            <person name="Sonet G."/>
            <person name="Van Belleghem S.M."/>
            <person name="Kostlbacher S."/>
            <person name="Vangestel C."/>
        </authorList>
    </citation>
    <scope>NUCLEOTIDE SEQUENCE [LARGE SCALE GENOMIC DNA]</scope>
    <source>
        <strain evidence="3">W744_W776</strain>
    </source>
</reference>
<dbReference type="Gene3D" id="4.10.60.10">
    <property type="entry name" value="Zinc finger, CCHC-type"/>
    <property type="match status" value="1"/>
</dbReference>
<dbReference type="SUPFAM" id="SSF57756">
    <property type="entry name" value="Retrovirus zinc finger-like domains"/>
    <property type="match status" value="1"/>
</dbReference>
<keyword evidence="1" id="KW-0863">Zinc-finger</keyword>
<organism evidence="3 4">
    <name type="scientific">Oedothorax gibbosus</name>
    <dbReference type="NCBI Taxonomy" id="931172"/>
    <lineage>
        <taxon>Eukaryota</taxon>
        <taxon>Metazoa</taxon>
        <taxon>Ecdysozoa</taxon>
        <taxon>Arthropoda</taxon>
        <taxon>Chelicerata</taxon>
        <taxon>Arachnida</taxon>
        <taxon>Araneae</taxon>
        <taxon>Araneomorphae</taxon>
        <taxon>Entelegynae</taxon>
        <taxon>Araneoidea</taxon>
        <taxon>Linyphiidae</taxon>
        <taxon>Erigoninae</taxon>
        <taxon>Oedothorax</taxon>
    </lineage>
</organism>
<comment type="caution">
    <text evidence="3">The sequence shown here is derived from an EMBL/GenBank/DDBJ whole genome shotgun (WGS) entry which is preliminary data.</text>
</comment>
<name>A0AAV6U591_9ARAC</name>
<keyword evidence="1" id="KW-0479">Metal-binding</keyword>
<keyword evidence="1" id="KW-0862">Zinc</keyword>
<sequence>MFGKLAEYDQAVETWSEYVERVNCFFDANDVKDEKKASIFLTIVGPVVYKLLRSLVAPATVKEKTFTQIIDVLNTHYSPAPSEIVERFRFNSRARQAGESVATFVSELRRLSEVCNFGDTLDTMIRDRIVCGIQNPEIQRRLLSEKDLKLQSAIDIAVSMETAVKNSLELQGADSLAPTAAVHKAFHQQKRSGAPKSVFKECIRCGSSDHMPKACPHKDKKCYLCNTVGHLAKKCLKKSSKRTQGPCHRVQAVSVKYRK</sequence>
<dbReference type="PANTHER" id="PTHR33198">
    <property type="entry name" value="ANK_REP_REGION DOMAIN-CONTAINING PROTEIN-RELATED"/>
    <property type="match status" value="1"/>
</dbReference>
<feature type="domain" description="CCHC-type" evidence="2">
    <location>
        <begin position="221"/>
        <end position="235"/>
    </location>
</feature>
<evidence type="ECO:0000313" key="3">
    <source>
        <dbReference type="EMBL" id="KAG8179018.1"/>
    </source>
</evidence>